<dbReference type="InterPro" id="IPR054222">
    <property type="entry name" value="DUF6942"/>
</dbReference>
<sequence length="204" mass="22779">MTSSLYAGASDDAGLGVNYARINVYIANRPNYQDLSLLNTMHSLNTGDIEAINRQCGNGWRKVFNVYAKLVFAWRSVDPALHACLPGAHSASWQAYRDTVLLQQDSQTALLFSPPLPQQDLPYNGNGWADGASTSKIHNAYHIIMGRTYAKSLVETTGLNLTWHGEEFAIDQSARTVVCPYFDYRQLSNIKIIRLVELLKLLNQ</sequence>
<dbReference type="RefSeq" id="WP_342880553.1">
    <property type="nucleotide sequence ID" value="NZ_JBBMQS010000001.1"/>
</dbReference>
<gene>
    <name evidence="1" type="ORF">WNY77_00715</name>
</gene>
<proteinExistence type="predicted"/>
<dbReference type="EMBL" id="JBBMQS010000001">
    <property type="protein sequence ID" value="MEM5495907.1"/>
    <property type="molecule type" value="Genomic_DNA"/>
</dbReference>
<dbReference type="Pfam" id="PF22098">
    <property type="entry name" value="DUF6942"/>
    <property type="match status" value="1"/>
</dbReference>
<comment type="caution">
    <text evidence="1">The sequence shown here is derived from an EMBL/GenBank/DDBJ whole genome shotgun (WGS) entry which is preliminary data.</text>
</comment>
<name>A0ABU9SPV7_9ALTE</name>
<reference evidence="1 2" key="1">
    <citation type="submission" date="2024-03" db="EMBL/GenBank/DDBJ databases">
        <title>Community enrichment and isolation of bacterial strains for fucoidan degradation.</title>
        <authorList>
            <person name="Sichert A."/>
        </authorList>
    </citation>
    <scope>NUCLEOTIDE SEQUENCE [LARGE SCALE GENOMIC DNA]</scope>
    <source>
        <strain evidence="1 2">AS12</strain>
    </source>
</reference>
<keyword evidence="2" id="KW-1185">Reference proteome</keyword>
<accession>A0ABU9SPV7</accession>
<dbReference type="Proteomes" id="UP001461163">
    <property type="component" value="Unassembled WGS sequence"/>
</dbReference>
<evidence type="ECO:0000313" key="1">
    <source>
        <dbReference type="EMBL" id="MEM5495907.1"/>
    </source>
</evidence>
<evidence type="ECO:0000313" key="2">
    <source>
        <dbReference type="Proteomes" id="UP001461163"/>
    </source>
</evidence>
<protein>
    <submittedName>
        <fullName evidence="1">Uncharacterized protein</fullName>
    </submittedName>
</protein>
<organism evidence="1 2">
    <name type="scientific">Paraglaciecola mesophila</name>
    <dbReference type="NCBI Taxonomy" id="197222"/>
    <lineage>
        <taxon>Bacteria</taxon>
        <taxon>Pseudomonadati</taxon>
        <taxon>Pseudomonadota</taxon>
        <taxon>Gammaproteobacteria</taxon>
        <taxon>Alteromonadales</taxon>
        <taxon>Alteromonadaceae</taxon>
        <taxon>Paraglaciecola</taxon>
    </lineage>
</organism>